<accession>A0ABW4GZQ8</accession>
<dbReference type="Proteomes" id="UP001597097">
    <property type="component" value="Unassembled WGS sequence"/>
</dbReference>
<reference evidence="2" key="1">
    <citation type="journal article" date="2019" name="Int. J. Syst. Evol. Microbiol.">
        <title>The Global Catalogue of Microorganisms (GCM) 10K type strain sequencing project: providing services to taxonomists for standard genome sequencing and annotation.</title>
        <authorList>
            <consortium name="The Broad Institute Genomics Platform"/>
            <consortium name="The Broad Institute Genome Sequencing Center for Infectious Disease"/>
            <person name="Wu L."/>
            <person name="Ma J."/>
        </authorList>
    </citation>
    <scope>NUCLEOTIDE SEQUENCE [LARGE SCALE GENOMIC DNA]</scope>
    <source>
        <strain evidence="2">CGMCC 1.15399</strain>
    </source>
</reference>
<keyword evidence="2" id="KW-1185">Reference proteome</keyword>
<protein>
    <submittedName>
        <fullName evidence="1">Uncharacterized protein</fullName>
    </submittedName>
</protein>
<evidence type="ECO:0000313" key="1">
    <source>
        <dbReference type="EMBL" id="MFD1548054.1"/>
    </source>
</evidence>
<sequence>MCAPRIDVPEAAIRTDIPHHPEVWGDPIGWYRPRAQLTDMQAWSMAGFGAEVVVRRGRLWLRALSPIPALYKGFLLHPDDKDDPHVFRIDLSRFGIGTARVVFSRVSGPRSIHLDLAPLSLQIRLAATNPRSSPERP</sequence>
<evidence type="ECO:0000313" key="2">
    <source>
        <dbReference type="Proteomes" id="UP001597097"/>
    </source>
</evidence>
<dbReference type="EMBL" id="JBHUCM010000096">
    <property type="protein sequence ID" value="MFD1548054.1"/>
    <property type="molecule type" value="Genomic_DNA"/>
</dbReference>
<gene>
    <name evidence="1" type="ORF">ACFSJ0_64285</name>
</gene>
<organism evidence="1 2">
    <name type="scientific">Nonomuraea guangzhouensis</name>
    <dbReference type="NCBI Taxonomy" id="1291555"/>
    <lineage>
        <taxon>Bacteria</taxon>
        <taxon>Bacillati</taxon>
        <taxon>Actinomycetota</taxon>
        <taxon>Actinomycetes</taxon>
        <taxon>Streptosporangiales</taxon>
        <taxon>Streptosporangiaceae</taxon>
        <taxon>Nonomuraea</taxon>
    </lineage>
</organism>
<comment type="caution">
    <text evidence="1">The sequence shown here is derived from an EMBL/GenBank/DDBJ whole genome shotgun (WGS) entry which is preliminary data.</text>
</comment>
<proteinExistence type="predicted"/>
<dbReference type="RefSeq" id="WP_219539498.1">
    <property type="nucleotide sequence ID" value="NZ_JAHKRM010000064.1"/>
</dbReference>
<name>A0ABW4GZQ8_9ACTN</name>